<name>A0A5B7K548_PORTR</name>
<comment type="caution">
    <text evidence="1">The sequence shown here is derived from an EMBL/GenBank/DDBJ whole genome shotgun (WGS) entry which is preliminary data.</text>
</comment>
<evidence type="ECO:0000313" key="2">
    <source>
        <dbReference type="Proteomes" id="UP000324222"/>
    </source>
</evidence>
<gene>
    <name evidence="1" type="ORF">E2C01_095783</name>
</gene>
<sequence length="110" mass="11827">MHHSGQSDVVCLFSFDGHTDLRRGAMGVAHYPIGWGVAPPDPNVSFPCMQVGPLMRSSTLSFQLSEAGHVKLGAAAIISLGPSWRVEVGCHPSSLVVEGIRRPMRCPSCW</sequence>
<accession>A0A5B7K548</accession>
<protein>
    <submittedName>
        <fullName evidence="1">Uncharacterized protein</fullName>
    </submittedName>
</protein>
<organism evidence="1 2">
    <name type="scientific">Portunus trituberculatus</name>
    <name type="common">Swimming crab</name>
    <name type="synonym">Neptunus trituberculatus</name>
    <dbReference type="NCBI Taxonomy" id="210409"/>
    <lineage>
        <taxon>Eukaryota</taxon>
        <taxon>Metazoa</taxon>
        <taxon>Ecdysozoa</taxon>
        <taxon>Arthropoda</taxon>
        <taxon>Crustacea</taxon>
        <taxon>Multicrustacea</taxon>
        <taxon>Malacostraca</taxon>
        <taxon>Eumalacostraca</taxon>
        <taxon>Eucarida</taxon>
        <taxon>Decapoda</taxon>
        <taxon>Pleocyemata</taxon>
        <taxon>Brachyura</taxon>
        <taxon>Eubrachyura</taxon>
        <taxon>Portunoidea</taxon>
        <taxon>Portunidae</taxon>
        <taxon>Portuninae</taxon>
        <taxon>Portunus</taxon>
    </lineage>
</organism>
<dbReference type="AlphaFoldDB" id="A0A5B7K548"/>
<dbReference type="EMBL" id="VSRR010122382">
    <property type="protein sequence ID" value="MPD00319.1"/>
    <property type="molecule type" value="Genomic_DNA"/>
</dbReference>
<evidence type="ECO:0000313" key="1">
    <source>
        <dbReference type="EMBL" id="MPD00319.1"/>
    </source>
</evidence>
<keyword evidence="2" id="KW-1185">Reference proteome</keyword>
<proteinExistence type="predicted"/>
<reference evidence="1 2" key="1">
    <citation type="submission" date="2019-05" db="EMBL/GenBank/DDBJ databases">
        <title>Another draft genome of Portunus trituberculatus and its Hox gene families provides insights of decapod evolution.</title>
        <authorList>
            <person name="Jeong J.-H."/>
            <person name="Song I."/>
            <person name="Kim S."/>
            <person name="Choi T."/>
            <person name="Kim D."/>
            <person name="Ryu S."/>
            <person name="Kim W."/>
        </authorList>
    </citation>
    <scope>NUCLEOTIDE SEQUENCE [LARGE SCALE GENOMIC DNA]</scope>
    <source>
        <tissue evidence="1">Muscle</tissue>
    </source>
</reference>
<dbReference type="Proteomes" id="UP000324222">
    <property type="component" value="Unassembled WGS sequence"/>
</dbReference>